<organism evidence="6 7">
    <name type="scientific">Kitasatospora kifunensis</name>
    <name type="common">Streptomyces kifunensis</name>
    <dbReference type="NCBI Taxonomy" id="58351"/>
    <lineage>
        <taxon>Bacteria</taxon>
        <taxon>Bacillati</taxon>
        <taxon>Actinomycetota</taxon>
        <taxon>Actinomycetes</taxon>
        <taxon>Kitasatosporales</taxon>
        <taxon>Streptomycetaceae</taxon>
        <taxon>Kitasatospora</taxon>
    </lineage>
</organism>
<dbReference type="Proteomes" id="UP000540506">
    <property type="component" value="Unassembled WGS sequence"/>
</dbReference>
<dbReference type="SUPFAM" id="SSF48498">
    <property type="entry name" value="Tetracyclin repressor-like, C-terminal domain"/>
    <property type="match status" value="1"/>
</dbReference>
<evidence type="ECO:0000256" key="3">
    <source>
        <dbReference type="ARBA" id="ARBA00023163"/>
    </source>
</evidence>
<dbReference type="AlphaFoldDB" id="A0A7W7VTG7"/>
<comment type="caution">
    <text evidence="6">The sequence shown here is derived from an EMBL/GenBank/DDBJ whole genome shotgun (WGS) entry which is preliminary data.</text>
</comment>
<keyword evidence="1" id="KW-0805">Transcription regulation</keyword>
<evidence type="ECO:0000256" key="1">
    <source>
        <dbReference type="ARBA" id="ARBA00023015"/>
    </source>
</evidence>
<evidence type="ECO:0000313" key="6">
    <source>
        <dbReference type="EMBL" id="MBB4921614.1"/>
    </source>
</evidence>
<dbReference type="InterPro" id="IPR009057">
    <property type="entry name" value="Homeodomain-like_sf"/>
</dbReference>
<dbReference type="InterPro" id="IPR001647">
    <property type="entry name" value="HTH_TetR"/>
</dbReference>
<dbReference type="Gene3D" id="1.10.357.10">
    <property type="entry name" value="Tetracycline Repressor, domain 2"/>
    <property type="match status" value="1"/>
</dbReference>
<keyword evidence="2 4" id="KW-0238">DNA-binding</keyword>
<keyword evidence="7" id="KW-1185">Reference proteome</keyword>
<protein>
    <submittedName>
        <fullName evidence="6">AcrR family transcriptional regulator</fullName>
    </submittedName>
</protein>
<dbReference type="GO" id="GO:0000976">
    <property type="term" value="F:transcription cis-regulatory region binding"/>
    <property type="evidence" value="ECO:0007669"/>
    <property type="project" value="TreeGrafter"/>
</dbReference>
<dbReference type="PANTHER" id="PTHR30055">
    <property type="entry name" value="HTH-TYPE TRANSCRIPTIONAL REGULATOR RUTR"/>
    <property type="match status" value="1"/>
</dbReference>
<feature type="domain" description="HTH tetR-type" evidence="5">
    <location>
        <begin position="6"/>
        <end position="66"/>
    </location>
</feature>
<reference evidence="6 7" key="1">
    <citation type="submission" date="2020-08" db="EMBL/GenBank/DDBJ databases">
        <title>Sequencing the genomes of 1000 actinobacteria strains.</title>
        <authorList>
            <person name="Klenk H.-P."/>
        </authorList>
    </citation>
    <scope>NUCLEOTIDE SEQUENCE [LARGE SCALE GENOMIC DNA]</scope>
    <source>
        <strain evidence="6 7">DSM 41654</strain>
    </source>
</reference>
<feature type="DNA-binding region" description="H-T-H motif" evidence="4">
    <location>
        <begin position="29"/>
        <end position="48"/>
    </location>
</feature>
<keyword evidence="3" id="KW-0804">Transcription</keyword>
<dbReference type="PANTHER" id="PTHR30055:SF234">
    <property type="entry name" value="HTH-TYPE TRANSCRIPTIONAL REGULATOR BETI"/>
    <property type="match status" value="1"/>
</dbReference>
<evidence type="ECO:0000256" key="2">
    <source>
        <dbReference type="ARBA" id="ARBA00023125"/>
    </source>
</evidence>
<gene>
    <name evidence="6" type="ORF">FHR34_000607</name>
</gene>
<evidence type="ECO:0000259" key="5">
    <source>
        <dbReference type="PROSITE" id="PS50977"/>
    </source>
</evidence>
<dbReference type="PROSITE" id="PS50977">
    <property type="entry name" value="HTH_TETR_2"/>
    <property type="match status" value="1"/>
</dbReference>
<name>A0A7W7VTG7_KITKI</name>
<dbReference type="EMBL" id="JACHJV010000001">
    <property type="protein sequence ID" value="MBB4921614.1"/>
    <property type="molecule type" value="Genomic_DNA"/>
</dbReference>
<evidence type="ECO:0000313" key="7">
    <source>
        <dbReference type="Proteomes" id="UP000540506"/>
    </source>
</evidence>
<dbReference type="SUPFAM" id="SSF46689">
    <property type="entry name" value="Homeodomain-like"/>
    <property type="match status" value="1"/>
</dbReference>
<accession>A0A7W7VTG7</accession>
<evidence type="ECO:0000256" key="4">
    <source>
        <dbReference type="PROSITE-ProRule" id="PRU00335"/>
    </source>
</evidence>
<proteinExistence type="predicted"/>
<dbReference type="Pfam" id="PF00440">
    <property type="entry name" value="TetR_N"/>
    <property type="match status" value="1"/>
</dbReference>
<dbReference type="GO" id="GO:0003700">
    <property type="term" value="F:DNA-binding transcription factor activity"/>
    <property type="evidence" value="ECO:0007669"/>
    <property type="project" value="TreeGrafter"/>
</dbReference>
<dbReference type="RefSeq" id="WP_184933915.1">
    <property type="nucleotide sequence ID" value="NZ_JACHJV010000001.1"/>
</dbReference>
<dbReference type="InterPro" id="IPR036271">
    <property type="entry name" value="Tet_transcr_reg_TetR-rel_C_sf"/>
</dbReference>
<dbReference type="InterPro" id="IPR050109">
    <property type="entry name" value="HTH-type_TetR-like_transc_reg"/>
</dbReference>
<sequence length="208" mass="21749">MARPRTIDDAAILHAAAEVIGRVGPAGLTLAAVAREVGMVPGTLVQRFGSKRGLLLAMAAQSAVDAERLAARVRERHASPLDALAELIVSSMAPMSTPETYANHLAALCIDLTDAQFREQALAVHQAQGRAMVALLAEAVDDGVLYPATDLAALTASLQAVVAGTGLTWALDRHGTLNQRLRHEVARALAPYVRSDPDPDPTGPGSGR</sequence>